<evidence type="ECO:0000256" key="1">
    <source>
        <dbReference type="SAM" id="Phobius"/>
    </source>
</evidence>
<dbReference type="Proteomes" id="UP000499080">
    <property type="component" value="Unassembled WGS sequence"/>
</dbReference>
<keyword evidence="1" id="KW-1133">Transmembrane helix</keyword>
<proteinExistence type="predicted"/>
<comment type="caution">
    <text evidence="2">The sequence shown here is derived from an EMBL/GenBank/DDBJ whole genome shotgun (WGS) entry which is preliminary data.</text>
</comment>
<sequence>MAVLMLVNHQSSHFYAEFISRTQLSSAPKGNILIPHLPKILFFFLFQKILFFSVKYSPSYTKIRCRAKLFLHRSLPEPKVKLFPLHGIETKLNLLCQDAKLSSETRQTVQQPLVSTQRPVASQLGGKDSILIGSRGFSEKGSVLP</sequence>
<keyword evidence="1" id="KW-0472">Membrane</keyword>
<keyword evidence="3" id="KW-1185">Reference proteome</keyword>
<evidence type="ECO:0000313" key="2">
    <source>
        <dbReference type="EMBL" id="GBL74690.1"/>
    </source>
</evidence>
<gene>
    <name evidence="2" type="ORF">AVEN_243574_1</name>
</gene>
<feature type="transmembrane region" description="Helical" evidence="1">
    <location>
        <begin position="40"/>
        <end position="58"/>
    </location>
</feature>
<evidence type="ECO:0000313" key="3">
    <source>
        <dbReference type="Proteomes" id="UP000499080"/>
    </source>
</evidence>
<protein>
    <submittedName>
        <fullName evidence="2">Uncharacterized protein</fullName>
    </submittedName>
</protein>
<name>A0A4Y2A4T2_ARAVE</name>
<accession>A0A4Y2A4T2</accession>
<organism evidence="2 3">
    <name type="scientific">Araneus ventricosus</name>
    <name type="common">Orbweaver spider</name>
    <name type="synonym">Epeira ventricosa</name>
    <dbReference type="NCBI Taxonomy" id="182803"/>
    <lineage>
        <taxon>Eukaryota</taxon>
        <taxon>Metazoa</taxon>
        <taxon>Ecdysozoa</taxon>
        <taxon>Arthropoda</taxon>
        <taxon>Chelicerata</taxon>
        <taxon>Arachnida</taxon>
        <taxon>Araneae</taxon>
        <taxon>Araneomorphae</taxon>
        <taxon>Entelegynae</taxon>
        <taxon>Araneoidea</taxon>
        <taxon>Araneidae</taxon>
        <taxon>Araneus</taxon>
    </lineage>
</organism>
<dbReference type="EMBL" id="BGPR01000006">
    <property type="protein sequence ID" value="GBL74690.1"/>
    <property type="molecule type" value="Genomic_DNA"/>
</dbReference>
<keyword evidence="1" id="KW-0812">Transmembrane</keyword>
<dbReference type="AlphaFoldDB" id="A0A4Y2A4T2"/>
<reference evidence="2 3" key="1">
    <citation type="journal article" date="2019" name="Sci. Rep.">
        <title>Orb-weaving spider Araneus ventricosus genome elucidates the spidroin gene catalogue.</title>
        <authorList>
            <person name="Kono N."/>
            <person name="Nakamura H."/>
            <person name="Ohtoshi R."/>
            <person name="Moran D.A.P."/>
            <person name="Shinohara A."/>
            <person name="Yoshida Y."/>
            <person name="Fujiwara M."/>
            <person name="Mori M."/>
            <person name="Tomita M."/>
            <person name="Arakawa K."/>
        </authorList>
    </citation>
    <scope>NUCLEOTIDE SEQUENCE [LARGE SCALE GENOMIC DNA]</scope>
</reference>